<dbReference type="GO" id="GO:0003677">
    <property type="term" value="F:DNA binding"/>
    <property type="evidence" value="ECO:0007669"/>
    <property type="project" value="InterPro"/>
</dbReference>
<proteinExistence type="predicted"/>
<gene>
    <name evidence="4" type="ORF">ELE36_03045</name>
</gene>
<keyword evidence="5" id="KW-1185">Reference proteome</keyword>
<dbReference type="SUPFAM" id="SSF56349">
    <property type="entry name" value="DNA breaking-rejoining enzymes"/>
    <property type="match status" value="1"/>
</dbReference>
<dbReference type="KEGG" id="xbc:ELE36_03045"/>
<evidence type="ECO:0000256" key="1">
    <source>
        <dbReference type="ARBA" id="ARBA00023172"/>
    </source>
</evidence>
<dbReference type="RefSeq" id="WP_129831689.1">
    <property type="nucleotide sequence ID" value="NZ_CP035704.1"/>
</dbReference>
<organism evidence="4 5">
    <name type="scientific">Pseudolysobacter antarcticus</name>
    <dbReference type="NCBI Taxonomy" id="2511995"/>
    <lineage>
        <taxon>Bacteria</taxon>
        <taxon>Pseudomonadati</taxon>
        <taxon>Pseudomonadota</taxon>
        <taxon>Gammaproteobacteria</taxon>
        <taxon>Lysobacterales</taxon>
        <taxon>Rhodanobacteraceae</taxon>
        <taxon>Pseudolysobacter</taxon>
    </lineage>
</organism>
<evidence type="ECO:0000259" key="2">
    <source>
        <dbReference type="Pfam" id="PF12834"/>
    </source>
</evidence>
<dbReference type="Pfam" id="PF12835">
    <property type="entry name" value="Integrase_1"/>
    <property type="match status" value="1"/>
</dbReference>
<dbReference type="EMBL" id="CP035704">
    <property type="protein sequence ID" value="QBB69432.1"/>
    <property type="molecule type" value="Genomic_DNA"/>
</dbReference>
<dbReference type="InterPro" id="IPR013762">
    <property type="entry name" value="Integrase-like_cat_sf"/>
</dbReference>
<dbReference type="Pfam" id="PF12834">
    <property type="entry name" value="Phage_int_SAM_2"/>
    <property type="match status" value="1"/>
</dbReference>
<sequence length="305" mass="33793">MKTGWKGSLAAVLSVHNATKFNGTTASAATRDKRSDVLFAGFEELRSLGFRLEDVRSFRGAHMKALGQHWEKNGMSPSTLQGRISIFRLFSAWIGKEGMIEASWKYVESPVSVQRTSINRVDKSWTTKGVDIMQKIAEVGEIDERVAMALQLQAAFALRAKEAYMLRPHLADQGSVLAISRGAKNGRPRTLKIETEFQRETLEEAKALVGGTTESIGDPHLTLAQVKTRYYIVLRQAGITRKNGITSHGLRHQVANDQYEQLTGCASPVRGGVNSNAQLDHLARMNIAEDLGHSREDITTRYLGR</sequence>
<dbReference type="OrthoDB" id="5394387at2"/>
<accession>A0A411HG11</accession>
<evidence type="ECO:0000313" key="4">
    <source>
        <dbReference type="EMBL" id="QBB69432.1"/>
    </source>
</evidence>
<dbReference type="InterPro" id="IPR024457">
    <property type="entry name" value="Putative_integrase_N"/>
</dbReference>
<protein>
    <submittedName>
        <fullName evidence="4">Fis family transcriptional regulator</fullName>
    </submittedName>
</protein>
<dbReference type="GO" id="GO:0015074">
    <property type="term" value="P:DNA integration"/>
    <property type="evidence" value="ECO:0007669"/>
    <property type="project" value="InterPro"/>
</dbReference>
<reference evidence="4 5" key="1">
    <citation type="submission" date="2019-01" db="EMBL/GenBank/DDBJ databases">
        <title>Pseudolysobacter antarctica gen. nov., sp. nov., isolated from Fildes Peninsula, Antarctica.</title>
        <authorList>
            <person name="Wei Z."/>
            <person name="Peng F."/>
        </authorList>
    </citation>
    <scope>NUCLEOTIDE SEQUENCE [LARGE SCALE GENOMIC DNA]</scope>
    <source>
        <strain evidence="4 5">AQ6-296</strain>
    </source>
</reference>
<feature type="domain" description="Integrase catalytic" evidence="3">
    <location>
        <begin position="134"/>
        <end position="257"/>
    </location>
</feature>
<dbReference type="InterPro" id="IPR011010">
    <property type="entry name" value="DNA_brk_join_enz"/>
</dbReference>
<dbReference type="Gene3D" id="1.10.443.10">
    <property type="entry name" value="Intergrase catalytic core"/>
    <property type="match status" value="1"/>
</dbReference>
<dbReference type="AlphaFoldDB" id="A0A411HG11"/>
<evidence type="ECO:0000259" key="3">
    <source>
        <dbReference type="Pfam" id="PF12835"/>
    </source>
</evidence>
<dbReference type="Proteomes" id="UP000291562">
    <property type="component" value="Chromosome"/>
</dbReference>
<keyword evidence="1" id="KW-0233">DNA recombination</keyword>
<dbReference type="InterPro" id="IPR024456">
    <property type="entry name" value="Integrase_catalytic_putative"/>
</dbReference>
<evidence type="ECO:0000313" key="5">
    <source>
        <dbReference type="Proteomes" id="UP000291562"/>
    </source>
</evidence>
<dbReference type="GO" id="GO:0006310">
    <property type="term" value="P:DNA recombination"/>
    <property type="evidence" value="ECO:0007669"/>
    <property type="project" value="UniProtKB-KW"/>
</dbReference>
<feature type="domain" description="Putative integrase N-terminal" evidence="2">
    <location>
        <begin position="26"/>
        <end position="98"/>
    </location>
</feature>
<name>A0A411HG11_9GAMM</name>